<protein>
    <submittedName>
        <fullName evidence="1">Mobile element protein</fullName>
    </submittedName>
</protein>
<accession>A0A2A5T4A8</accession>
<dbReference type="EMBL" id="NBYY01000013">
    <property type="protein sequence ID" value="PCS22993.1"/>
    <property type="molecule type" value="Genomic_DNA"/>
</dbReference>
<gene>
    <name evidence="1" type="ORF">BTN49_1552</name>
</gene>
<name>A0A2A5T4A8_9GAMM</name>
<dbReference type="Proteomes" id="UP000219020">
    <property type="component" value="Unassembled WGS sequence"/>
</dbReference>
<dbReference type="GeneID" id="78828711"/>
<comment type="caution">
    <text evidence="1">The sequence shown here is derived from an EMBL/GenBank/DDBJ whole genome shotgun (WGS) entry which is preliminary data.</text>
</comment>
<proteinExistence type="predicted"/>
<sequence length="44" mass="5475">MTIIIACHQPGYRDLKTYYIHLVYRYLTNEFPELISYTRMLRFM</sequence>
<dbReference type="RefSeq" id="WP_263363862.1">
    <property type="nucleotide sequence ID" value="NZ_CAWNJE010000031.1"/>
</dbReference>
<organism evidence="1 2">
    <name type="scientific">Candidatus Enterovibrio escicola</name>
    <dbReference type="NCBI Taxonomy" id="1927127"/>
    <lineage>
        <taxon>Bacteria</taxon>
        <taxon>Pseudomonadati</taxon>
        <taxon>Pseudomonadota</taxon>
        <taxon>Gammaproteobacteria</taxon>
        <taxon>Vibrionales</taxon>
        <taxon>Vibrionaceae</taxon>
        <taxon>Enterovibrio</taxon>
    </lineage>
</organism>
<keyword evidence="2" id="KW-1185">Reference proteome</keyword>
<evidence type="ECO:0000313" key="2">
    <source>
        <dbReference type="Proteomes" id="UP000219020"/>
    </source>
</evidence>
<reference evidence="2" key="1">
    <citation type="submission" date="2017-04" db="EMBL/GenBank/DDBJ databases">
        <title>Genome evolution of the luminous symbionts of deep sea anglerfish.</title>
        <authorList>
            <person name="Hendry T.A."/>
        </authorList>
    </citation>
    <scope>NUCLEOTIDE SEQUENCE [LARGE SCALE GENOMIC DNA]</scope>
</reference>
<dbReference type="AlphaFoldDB" id="A0A2A5T4A8"/>
<evidence type="ECO:0000313" key="1">
    <source>
        <dbReference type="EMBL" id="PCS22993.1"/>
    </source>
</evidence>